<keyword evidence="2" id="KW-0472">Membrane</keyword>
<name>A0A1G1YIL4_9BACT</name>
<dbReference type="Proteomes" id="UP000177376">
    <property type="component" value="Unassembled WGS sequence"/>
</dbReference>
<keyword evidence="2" id="KW-1133">Transmembrane helix</keyword>
<organism evidence="3 4">
    <name type="scientific">Candidatus Buchananbacteria bacterium RIFCSPLOWO2_01_FULL_39_33</name>
    <dbReference type="NCBI Taxonomy" id="1797543"/>
    <lineage>
        <taxon>Bacteria</taxon>
        <taxon>Candidatus Buchananiibacteriota</taxon>
    </lineage>
</organism>
<keyword evidence="2" id="KW-0812">Transmembrane</keyword>
<accession>A0A1G1YIL4</accession>
<evidence type="ECO:0000313" key="4">
    <source>
        <dbReference type="Proteomes" id="UP000177376"/>
    </source>
</evidence>
<reference evidence="3 4" key="1">
    <citation type="journal article" date="2016" name="Nat. Commun.">
        <title>Thousands of microbial genomes shed light on interconnected biogeochemical processes in an aquifer system.</title>
        <authorList>
            <person name="Anantharaman K."/>
            <person name="Brown C.T."/>
            <person name="Hug L.A."/>
            <person name="Sharon I."/>
            <person name="Castelle C.J."/>
            <person name="Probst A.J."/>
            <person name="Thomas B.C."/>
            <person name="Singh A."/>
            <person name="Wilkins M.J."/>
            <person name="Karaoz U."/>
            <person name="Brodie E.L."/>
            <person name="Williams K.H."/>
            <person name="Hubbard S.S."/>
            <person name="Banfield J.F."/>
        </authorList>
    </citation>
    <scope>NUCLEOTIDE SEQUENCE [LARGE SCALE GENOMIC DNA]</scope>
</reference>
<protein>
    <recommendedName>
        <fullName evidence="5">Cell division protein FtsL</fullName>
    </recommendedName>
</protein>
<feature type="coiled-coil region" evidence="1">
    <location>
        <begin position="65"/>
        <end position="92"/>
    </location>
</feature>
<keyword evidence="1" id="KW-0175">Coiled coil</keyword>
<dbReference type="EMBL" id="MHIM01000034">
    <property type="protein sequence ID" value="OGY51550.1"/>
    <property type="molecule type" value="Genomic_DNA"/>
</dbReference>
<proteinExistence type="predicted"/>
<comment type="caution">
    <text evidence="3">The sequence shown here is derived from an EMBL/GenBank/DDBJ whole genome shotgun (WGS) entry which is preliminary data.</text>
</comment>
<evidence type="ECO:0000256" key="1">
    <source>
        <dbReference type="SAM" id="Coils"/>
    </source>
</evidence>
<evidence type="ECO:0000313" key="3">
    <source>
        <dbReference type="EMBL" id="OGY51550.1"/>
    </source>
</evidence>
<gene>
    <name evidence="3" type="ORF">A3A02_01945</name>
</gene>
<feature type="transmembrane region" description="Helical" evidence="2">
    <location>
        <begin position="36"/>
        <end position="53"/>
    </location>
</feature>
<dbReference type="AlphaFoldDB" id="A0A1G1YIL4"/>
<evidence type="ECO:0008006" key="5">
    <source>
        <dbReference type="Google" id="ProtNLM"/>
    </source>
</evidence>
<evidence type="ECO:0000256" key="2">
    <source>
        <dbReference type="SAM" id="Phobius"/>
    </source>
</evidence>
<sequence length="123" mass="13885">MCRDWKQVKCNHHFPELNKKKKIIKSILKFFTPNKINAIAIILVLIIGLTYLVQTNVTAVNGYKIKSLKDKLSQLQVENKKLNLTYIELQSMANVIGQVPDLNLVAAENIEIITPIGSTVALR</sequence>